<evidence type="ECO:0000256" key="8">
    <source>
        <dbReference type="ARBA" id="ARBA00022989"/>
    </source>
</evidence>
<keyword evidence="4" id="KW-1003">Cell membrane</keyword>
<dbReference type="GO" id="GO:0005886">
    <property type="term" value="C:plasma membrane"/>
    <property type="evidence" value="ECO:0007669"/>
    <property type="project" value="UniProtKB-SubCell"/>
</dbReference>
<evidence type="ECO:0000256" key="11">
    <source>
        <dbReference type="SAM" id="MobiDB-lite"/>
    </source>
</evidence>
<keyword evidence="6" id="KW-0812">Transmembrane</keyword>
<dbReference type="GO" id="GO:0009425">
    <property type="term" value="C:bacterial-type flagellum basal body"/>
    <property type="evidence" value="ECO:0007669"/>
    <property type="project" value="InterPro"/>
</dbReference>
<keyword evidence="8" id="KW-1133">Transmembrane helix</keyword>
<keyword evidence="9 10" id="KW-0472">Membrane</keyword>
<comment type="function">
    <text evidence="1 10">Controls the rotational direction of flagella during chemotaxis.</text>
</comment>
<keyword evidence="7 10" id="KW-0283">Flagellar rotation</keyword>
<evidence type="ECO:0000256" key="6">
    <source>
        <dbReference type="ARBA" id="ARBA00022692"/>
    </source>
</evidence>
<evidence type="ECO:0000256" key="10">
    <source>
        <dbReference type="RuleBase" id="RU364125"/>
    </source>
</evidence>
<dbReference type="GO" id="GO:0071973">
    <property type="term" value="P:bacterial-type flagellum-dependent cell motility"/>
    <property type="evidence" value="ECO:0007669"/>
    <property type="project" value="InterPro"/>
</dbReference>
<dbReference type="OrthoDB" id="7864548at2"/>
<keyword evidence="13" id="KW-1185">Reference proteome</keyword>
<keyword evidence="12" id="KW-0969">Cilium</keyword>
<dbReference type="AlphaFoldDB" id="A0A347UL78"/>
<evidence type="ECO:0000256" key="1">
    <source>
        <dbReference type="ARBA" id="ARBA00002254"/>
    </source>
</evidence>
<evidence type="ECO:0000256" key="7">
    <source>
        <dbReference type="ARBA" id="ARBA00022779"/>
    </source>
</evidence>
<comment type="similarity">
    <text evidence="3 10">Belongs to the FliL family.</text>
</comment>
<keyword evidence="5 10" id="KW-0145">Chemotaxis</keyword>
<organism evidence="12 13">
    <name type="scientific">Profundibacter amoris</name>
    <dbReference type="NCBI Taxonomy" id="2171755"/>
    <lineage>
        <taxon>Bacteria</taxon>
        <taxon>Pseudomonadati</taxon>
        <taxon>Pseudomonadota</taxon>
        <taxon>Alphaproteobacteria</taxon>
        <taxon>Rhodobacterales</taxon>
        <taxon>Paracoccaceae</taxon>
        <taxon>Profundibacter</taxon>
    </lineage>
</organism>
<evidence type="ECO:0000256" key="5">
    <source>
        <dbReference type="ARBA" id="ARBA00022500"/>
    </source>
</evidence>
<feature type="region of interest" description="Disordered" evidence="11">
    <location>
        <begin position="32"/>
        <end position="61"/>
    </location>
</feature>
<keyword evidence="10" id="KW-0997">Cell inner membrane</keyword>
<sequence>MMGKILPILLALIGVGAGIGAGVMLKPDPEAEHGEVADCAPPADEGTHTASPPAVDEHGEEVTPEYVKMNNQFVIPVLKDGKMAALVVMSISLEVTPGGKEATFQREPKLRDAFNQVLFDHANSGGFDGVFTNSNRMVVLRDSLYEVAQKVAGPVVQDILINDIVRQDIQS</sequence>
<dbReference type="Proteomes" id="UP000261704">
    <property type="component" value="Chromosome"/>
</dbReference>
<keyword evidence="12" id="KW-0282">Flagellum</keyword>
<evidence type="ECO:0000313" key="13">
    <source>
        <dbReference type="Proteomes" id="UP000261704"/>
    </source>
</evidence>
<dbReference type="GO" id="GO:0006935">
    <property type="term" value="P:chemotaxis"/>
    <property type="evidence" value="ECO:0007669"/>
    <property type="project" value="UniProtKB-KW"/>
</dbReference>
<evidence type="ECO:0000256" key="4">
    <source>
        <dbReference type="ARBA" id="ARBA00022475"/>
    </source>
</evidence>
<evidence type="ECO:0000313" key="12">
    <source>
        <dbReference type="EMBL" id="AXX99606.1"/>
    </source>
</evidence>
<dbReference type="InterPro" id="IPR005503">
    <property type="entry name" value="FliL"/>
</dbReference>
<gene>
    <name evidence="12" type="ORF">BAR1_17715</name>
</gene>
<keyword evidence="12" id="KW-0966">Cell projection</keyword>
<evidence type="ECO:0000256" key="9">
    <source>
        <dbReference type="ARBA" id="ARBA00023136"/>
    </source>
</evidence>
<protein>
    <recommendedName>
        <fullName evidence="10">Flagellar protein FliL</fullName>
    </recommendedName>
</protein>
<accession>A0A347UL78</accession>
<dbReference type="KEGG" id="pamo:BAR1_17715"/>
<evidence type="ECO:0000256" key="2">
    <source>
        <dbReference type="ARBA" id="ARBA00004162"/>
    </source>
</evidence>
<name>A0A347UL78_9RHOB</name>
<reference evidence="12 13" key="1">
    <citation type="submission" date="2018-09" db="EMBL/GenBank/DDBJ databases">
        <title>Profundibacter amoris BAR1 gen. nov., sp. nov., a new member of the Roseobacter clade isolated at Lokis Castle Vent Field on the Arctic Mid-Oceanic Ridge.</title>
        <authorList>
            <person name="Le Moine Bauer S."/>
            <person name="Sjoeberg A.G."/>
            <person name="L'Haridon S."/>
            <person name="Stokke R."/>
            <person name="Roalkvam I."/>
            <person name="Steen I.H."/>
            <person name="Dahle H."/>
        </authorList>
    </citation>
    <scope>NUCLEOTIDE SEQUENCE [LARGE SCALE GENOMIC DNA]</scope>
    <source>
        <strain evidence="12 13">BAR1</strain>
    </source>
</reference>
<evidence type="ECO:0000256" key="3">
    <source>
        <dbReference type="ARBA" id="ARBA00008281"/>
    </source>
</evidence>
<proteinExistence type="inferred from homology"/>
<comment type="subcellular location">
    <subcellularLocation>
        <location evidence="10">Cell inner membrane</location>
    </subcellularLocation>
    <subcellularLocation>
        <location evidence="2">Cell membrane</location>
        <topology evidence="2">Single-pass membrane protein</topology>
    </subcellularLocation>
</comment>
<dbReference type="EMBL" id="CP032125">
    <property type="protein sequence ID" value="AXX99606.1"/>
    <property type="molecule type" value="Genomic_DNA"/>
</dbReference>
<dbReference type="Pfam" id="PF03748">
    <property type="entry name" value="FliL"/>
    <property type="match status" value="1"/>
</dbReference>